<proteinExistence type="inferred from homology"/>
<dbReference type="SUPFAM" id="SSF48264">
    <property type="entry name" value="Cytochrome P450"/>
    <property type="match status" value="1"/>
</dbReference>
<dbReference type="PANTHER" id="PTHR47950:SF4">
    <property type="entry name" value="GERANIOL 8-HYDROXYLASE-LIKE"/>
    <property type="match status" value="1"/>
</dbReference>
<comment type="subcellular location">
    <subcellularLocation>
        <location evidence="1">Membrane</location>
    </subcellularLocation>
</comment>
<keyword evidence="5" id="KW-0479">Metal-binding</keyword>
<dbReference type="InterPro" id="IPR036396">
    <property type="entry name" value="Cyt_P450_sf"/>
</dbReference>
<evidence type="ECO:0000256" key="1">
    <source>
        <dbReference type="ARBA" id="ARBA00004370"/>
    </source>
</evidence>
<evidence type="ECO:0000256" key="9">
    <source>
        <dbReference type="ARBA" id="ARBA00023033"/>
    </source>
</evidence>
<protein>
    <submittedName>
        <fullName evidence="11">Uncharacterized protein</fullName>
    </submittedName>
</protein>
<reference evidence="11" key="1">
    <citation type="submission" date="2023-05" db="EMBL/GenBank/DDBJ databases">
        <authorList>
            <person name="Huff M."/>
        </authorList>
    </citation>
    <scope>NUCLEOTIDE SEQUENCE</scope>
</reference>
<keyword evidence="10" id="KW-0472">Membrane</keyword>
<evidence type="ECO:0000313" key="12">
    <source>
        <dbReference type="Proteomes" id="UP000834106"/>
    </source>
</evidence>
<evidence type="ECO:0000256" key="10">
    <source>
        <dbReference type="ARBA" id="ARBA00023136"/>
    </source>
</evidence>
<keyword evidence="8" id="KW-0408">Iron</keyword>
<comment type="similarity">
    <text evidence="2">Belongs to the cytochrome P450 family.</text>
</comment>
<dbReference type="GO" id="GO:0016705">
    <property type="term" value="F:oxidoreductase activity, acting on paired donors, with incorporation or reduction of molecular oxygen"/>
    <property type="evidence" value="ECO:0007669"/>
    <property type="project" value="InterPro"/>
</dbReference>
<keyword evidence="12" id="KW-1185">Reference proteome</keyword>
<dbReference type="GO" id="GO:0016020">
    <property type="term" value="C:membrane"/>
    <property type="evidence" value="ECO:0007669"/>
    <property type="project" value="UniProtKB-SubCell"/>
</dbReference>
<dbReference type="Proteomes" id="UP000834106">
    <property type="component" value="Chromosome 10"/>
</dbReference>
<dbReference type="AlphaFoldDB" id="A0AAD1ZN64"/>
<dbReference type="GO" id="GO:0005506">
    <property type="term" value="F:iron ion binding"/>
    <property type="evidence" value="ECO:0007669"/>
    <property type="project" value="InterPro"/>
</dbReference>
<accession>A0AAD1ZN64</accession>
<evidence type="ECO:0000313" key="11">
    <source>
        <dbReference type="EMBL" id="CAI9770295.1"/>
    </source>
</evidence>
<evidence type="ECO:0000256" key="7">
    <source>
        <dbReference type="ARBA" id="ARBA00023002"/>
    </source>
</evidence>
<evidence type="ECO:0000256" key="4">
    <source>
        <dbReference type="ARBA" id="ARBA00022692"/>
    </source>
</evidence>
<keyword evidence="4" id="KW-0812">Transmembrane</keyword>
<keyword evidence="6" id="KW-1133">Transmembrane helix</keyword>
<evidence type="ECO:0000256" key="2">
    <source>
        <dbReference type="ARBA" id="ARBA00010617"/>
    </source>
</evidence>
<evidence type="ECO:0000256" key="6">
    <source>
        <dbReference type="ARBA" id="ARBA00022989"/>
    </source>
</evidence>
<evidence type="ECO:0000256" key="8">
    <source>
        <dbReference type="ARBA" id="ARBA00023004"/>
    </source>
</evidence>
<keyword evidence="7" id="KW-0560">Oxidoreductase</keyword>
<keyword evidence="3" id="KW-0349">Heme</keyword>
<dbReference type="Pfam" id="PF00067">
    <property type="entry name" value="p450"/>
    <property type="match status" value="1"/>
</dbReference>
<dbReference type="GO" id="GO:0020037">
    <property type="term" value="F:heme binding"/>
    <property type="evidence" value="ECO:0007669"/>
    <property type="project" value="InterPro"/>
</dbReference>
<gene>
    <name evidence="11" type="ORF">FPE_LOCUS17668</name>
</gene>
<dbReference type="GO" id="GO:0004497">
    <property type="term" value="F:monooxygenase activity"/>
    <property type="evidence" value="ECO:0007669"/>
    <property type="project" value="UniProtKB-KW"/>
</dbReference>
<organism evidence="11 12">
    <name type="scientific">Fraxinus pennsylvanica</name>
    <dbReference type="NCBI Taxonomy" id="56036"/>
    <lineage>
        <taxon>Eukaryota</taxon>
        <taxon>Viridiplantae</taxon>
        <taxon>Streptophyta</taxon>
        <taxon>Embryophyta</taxon>
        <taxon>Tracheophyta</taxon>
        <taxon>Spermatophyta</taxon>
        <taxon>Magnoliopsida</taxon>
        <taxon>eudicotyledons</taxon>
        <taxon>Gunneridae</taxon>
        <taxon>Pentapetalae</taxon>
        <taxon>asterids</taxon>
        <taxon>lamiids</taxon>
        <taxon>Lamiales</taxon>
        <taxon>Oleaceae</taxon>
        <taxon>Oleeae</taxon>
        <taxon>Fraxinus</taxon>
    </lineage>
</organism>
<dbReference type="InterPro" id="IPR001128">
    <property type="entry name" value="Cyt_P450"/>
</dbReference>
<dbReference type="EMBL" id="OU503045">
    <property type="protein sequence ID" value="CAI9770295.1"/>
    <property type="molecule type" value="Genomic_DNA"/>
</dbReference>
<dbReference type="PANTHER" id="PTHR47950">
    <property type="entry name" value="CYTOCHROME P450, FAMILY 76, SUBFAMILY C, POLYPEPTIDE 5-RELATED"/>
    <property type="match status" value="1"/>
</dbReference>
<evidence type="ECO:0000256" key="5">
    <source>
        <dbReference type="ARBA" id="ARBA00022723"/>
    </source>
</evidence>
<name>A0AAD1ZN64_9LAMI</name>
<keyword evidence="9" id="KW-0503">Monooxygenase</keyword>
<evidence type="ECO:0000256" key="3">
    <source>
        <dbReference type="ARBA" id="ARBA00022617"/>
    </source>
</evidence>
<sequence>MVWLPVENQWRKLRRICKEQMFSTPRLDASWDLRREKLLTLSDYVNQCSVNGQTVKIGEAALITSLNLMSATLFSVEFADFNSDSSQEFKEVIWGVMECIGTPNIADYFPVLKKFDPQGILRRNTFYFEKLFAIFDGIIDERLKSRGTSVKNDLLDALLDLNQKPDPELSRDDKKHLLLDLFVGGADTTSRDIMTRVTLEPAFFV</sequence>
<dbReference type="Gene3D" id="1.10.630.10">
    <property type="entry name" value="Cytochrome P450"/>
    <property type="match status" value="1"/>
</dbReference>